<protein>
    <submittedName>
        <fullName evidence="8">Type ii/iv secretion system protein tadc, associated with flp pilus assembly</fullName>
    </submittedName>
</protein>
<keyword evidence="4 6" id="KW-1133">Transmembrane helix</keyword>
<evidence type="ECO:0000256" key="2">
    <source>
        <dbReference type="ARBA" id="ARBA00022475"/>
    </source>
</evidence>
<comment type="subcellular location">
    <subcellularLocation>
        <location evidence="1">Cell membrane</location>
        <topology evidence="1">Multi-pass membrane protein</topology>
    </subcellularLocation>
</comment>
<dbReference type="AlphaFoldDB" id="A0A0W8E7T9"/>
<feature type="transmembrane region" description="Helical" evidence="6">
    <location>
        <begin position="268"/>
        <end position="289"/>
    </location>
</feature>
<evidence type="ECO:0000259" key="7">
    <source>
        <dbReference type="Pfam" id="PF00482"/>
    </source>
</evidence>
<evidence type="ECO:0000256" key="1">
    <source>
        <dbReference type="ARBA" id="ARBA00004651"/>
    </source>
</evidence>
<dbReference type="Pfam" id="PF00482">
    <property type="entry name" value="T2SSF"/>
    <property type="match status" value="1"/>
</dbReference>
<feature type="transmembrane region" description="Helical" evidence="6">
    <location>
        <begin position="101"/>
        <end position="118"/>
    </location>
</feature>
<organism evidence="8">
    <name type="scientific">hydrocarbon metagenome</name>
    <dbReference type="NCBI Taxonomy" id="938273"/>
    <lineage>
        <taxon>unclassified sequences</taxon>
        <taxon>metagenomes</taxon>
        <taxon>ecological metagenomes</taxon>
    </lineage>
</organism>
<proteinExistence type="predicted"/>
<comment type="caution">
    <text evidence="8">The sequence shown here is derived from an EMBL/GenBank/DDBJ whole genome shotgun (WGS) entry which is preliminary data.</text>
</comment>
<feature type="transmembrane region" description="Helical" evidence="6">
    <location>
        <begin position="6"/>
        <end position="24"/>
    </location>
</feature>
<dbReference type="InterPro" id="IPR018076">
    <property type="entry name" value="T2SS_GspF_dom"/>
</dbReference>
<gene>
    <name evidence="8" type="ORF">ASZ90_017936</name>
</gene>
<name>A0A0W8E7T9_9ZZZZ</name>
<sequence>MELIIISLLAVMVTSFVIGYLYNVNREQIITRERLVAYTVKEEKAYLPPELQLSFKTRVVSRVMGTLSGIFKRLIPKNEKDAYSAKLRTAGNPYGLNGDSYLVLKYVIVTISIIVGIFTRNMLYLLLFAAAGLLLPDLWLKSIVNRREDEVLKGLPNFLDLLSISVQAGLGFDAALQKVVEKNPGPLSSEFGKALQEMGMGKPRREAMKDMAERLNISEVTVFTTAIIQAELLGVSIGNVLQIQSQQARETRRMQAEEKAMKAPIKMLIPLVIFIFPVIFIILLGPAFISITETL</sequence>
<keyword evidence="5 6" id="KW-0472">Membrane</keyword>
<evidence type="ECO:0000256" key="6">
    <source>
        <dbReference type="SAM" id="Phobius"/>
    </source>
</evidence>
<keyword evidence="3 6" id="KW-0812">Transmembrane</keyword>
<dbReference type="PANTHER" id="PTHR35007">
    <property type="entry name" value="INTEGRAL MEMBRANE PROTEIN-RELATED"/>
    <property type="match status" value="1"/>
</dbReference>
<feature type="domain" description="Type II secretion system protein GspF" evidence="7">
    <location>
        <begin position="158"/>
        <end position="284"/>
    </location>
</feature>
<evidence type="ECO:0000256" key="4">
    <source>
        <dbReference type="ARBA" id="ARBA00022989"/>
    </source>
</evidence>
<dbReference type="PANTHER" id="PTHR35007:SF2">
    <property type="entry name" value="PILUS ASSEMBLE PROTEIN"/>
    <property type="match status" value="1"/>
</dbReference>
<evidence type="ECO:0000256" key="5">
    <source>
        <dbReference type="ARBA" id="ARBA00023136"/>
    </source>
</evidence>
<reference evidence="8" key="1">
    <citation type="journal article" date="2015" name="Proc. Natl. Acad. Sci. U.S.A.">
        <title>Networks of energetic and metabolic interactions define dynamics in microbial communities.</title>
        <authorList>
            <person name="Embree M."/>
            <person name="Liu J.K."/>
            <person name="Al-Bassam M.M."/>
            <person name="Zengler K."/>
        </authorList>
    </citation>
    <scope>NUCLEOTIDE SEQUENCE</scope>
</reference>
<evidence type="ECO:0000256" key="3">
    <source>
        <dbReference type="ARBA" id="ARBA00022692"/>
    </source>
</evidence>
<keyword evidence="2" id="KW-1003">Cell membrane</keyword>
<dbReference type="GO" id="GO:0005886">
    <property type="term" value="C:plasma membrane"/>
    <property type="evidence" value="ECO:0007669"/>
    <property type="project" value="UniProtKB-SubCell"/>
</dbReference>
<dbReference type="EMBL" id="LNQE01001843">
    <property type="protein sequence ID" value="KUG04652.1"/>
    <property type="molecule type" value="Genomic_DNA"/>
</dbReference>
<evidence type="ECO:0000313" key="8">
    <source>
        <dbReference type="EMBL" id="KUG04652.1"/>
    </source>
</evidence>
<accession>A0A0W8E7T9</accession>
<feature type="transmembrane region" description="Helical" evidence="6">
    <location>
        <begin position="124"/>
        <end position="140"/>
    </location>
</feature>